<dbReference type="EMBL" id="CAXAMN010000037">
    <property type="protein sequence ID" value="CAK8986028.1"/>
    <property type="molecule type" value="Genomic_DNA"/>
</dbReference>
<dbReference type="Gene3D" id="3.40.50.12230">
    <property type="match status" value="1"/>
</dbReference>
<protein>
    <recommendedName>
        <fullName evidence="1">Formyl transferase N-terminal domain-containing protein</fullName>
    </recommendedName>
</protein>
<dbReference type="InterPro" id="IPR002376">
    <property type="entry name" value="Formyl_transf_N"/>
</dbReference>
<reference evidence="2 3" key="1">
    <citation type="submission" date="2024-02" db="EMBL/GenBank/DDBJ databases">
        <authorList>
            <person name="Chen Y."/>
            <person name="Shah S."/>
            <person name="Dougan E. K."/>
            <person name="Thang M."/>
            <person name="Chan C."/>
        </authorList>
    </citation>
    <scope>NUCLEOTIDE SEQUENCE [LARGE SCALE GENOMIC DNA]</scope>
</reference>
<dbReference type="SUPFAM" id="SSF53328">
    <property type="entry name" value="Formyltransferase"/>
    <property type="match status" value="1"/>
</dbReference>
<gene>
    <name evidence="2" type="ORF">CCMP2556_LOCUS357</name>
</gene>
<sequence length="293" mass="32632">MSEQGYKAGLVDRDIRVVGFLGVSDYGLGQLEVLLGRFEVAFATAKKRSAAHASGLDLKLEAMCKAHSVPYLGAVDANSPELVDRAALTDLVVIGGYDGILKKPFLDAPRYGVINTHLGLLPLNRGCCPSLWAQLHGLSQGYTTYLVGEAVDHGPILDLYEAPSLGGLLHTNRHVYDALAEAAVRRFGEALWRLGEGHALKRCEGLEAYHKKGMPNDGWLSFHWSHEFILRFSLALDFAPYLPGRARLQVHGVRSTWPSLRFGPTSRSRRRIRRRCRRARARCWSSERRRNCS</sequence>
<feature type="domain" description="Formyl transferase N-terminal" evidence="1">
    <location>
        <begin position="86"/>
        <end position="158"/>
    </location>
</feature>
<keyword evidence="3" id="KW-1185">Reference proteome</keyword>
<evidence type="ECO:0000259" key="1">
    <source>
        <dbReference type="Pfam" id="PF00551"/>
    </source>
</evidence>
<dbReference type="PANTHER" id="PTHR11138">
    <property type="entry name" value="METHIONYL-TRNA FORMYLTRANSFERASE"/>
    <property type="match status" value="1"/>
</dbReference>
<dbReference type="Proteomes" id="UP001642484">
    <property type="component" value="Unassembled WGS sequence"/>
</dbReference>
<dbReference type="PANTHER" id="PTHR11138:SF5">
    <property type="entry name" value="METHIONYL-TRNA FORMYLTRANSFERASE, MITOCHONDRIAL"/>
    <property type="match status" value="1"/>
</dbReference>
<dbReference type="Pfam" id="PF00551">
    <property type="entry name" value="Formyl_trans_N"/>
    <property type="match status" value="1"/>
</dbReference>
<comment type="caution">
    <text evidence="2">The sequence shown here is derived from an EMBL/GenBank/DDBJ whole genome shotgun (WGS) entry which is preliminary data.</text>
</comment>
<organism evidence="2 3">
    <name type="scientific">Durusdinium trenchii</name>
    <dbReference type="NCBI Taxonomy" id="1381693"/>
    <lineage>
        <taxon>Eukaryota</taxon>
        <taxon>Sar</taxon>
        <taxon>Alveolata</taxon>
        <taxon>Dinophyceae</taxon>
        <taxon>Suessiales</taxon>
        <taxon>Symbiodiniaceae</taxon>
        <taxon>Durusdinium</taxon>
    </lineage>
</organism>
<proteinExistence type="predicted"/>
<evidence type="ECO:0000313" key="3">
    <source>
        <dbReference type="Proteomes" id="UP001642484"/>
    </source>
</evidence>
<accession>A0ABP0H8B0</accession>
<dbReference type="InterPro" id="IPR036477">
    <property type="entry name" value="Formyl_transf_N_sf"/>
</dbReference>
<name>A0ABP0H8B0_9DINO</name>
<evidence type="ECO:0000313" key="2">
    <source>
        <dbReference type="EMBL" id="CAK8986028.1"/>
    </source>
</evidence>